<proteinExistence type="predicted"/>
<feature type="region of interest" description="Disordered" evidence="1">
    <location>
        <begin position="56"/>
        <end position="131"/>
    </location>
</feature>
<evidence type="ECO:0000256" key="1">
    <source>
        <dbReference type="SAM" id="MobiDB-lite"/>
    </source>
</evidence>
<accession>A0ABR7FHJ4</accession>
<dbReference type="Proteomes" id="UP000654573">
    <property type="component" value="Unassembled WGS sequence"/>
</dbReference>
<feature type="compositionally biased region" description="Acidic residues" evidence="1">
    <location>
        <begin position="56"/>
        <end position="69"/>
    </location>
</feature>
<keyword evidence="4" id="KW-1185">Reference proteome</keyword>
<feature type="signal peptide" evidence="2">
    <location>
        <begin position="1"/>
        <end position="33"/>
    </location>
</feature>
<comment type="caution">
    <text evidence="3">The sequence shown here is derived from an EMBL/GenBank/DDBJ whole genome shotgun (WGS) entry which is preliminary data.</text>
</comment>
<name>A0ABR7FHJ4_9FIRM</name>
<sequence>MNRNLNKIRTVTKKLFCALLTVCLLLSSINVNEIQTFAAEPENIDEPIVSGDETIQEEAPAELESEGENGDSTVSPADTPQSNENDGSMLPETSGSGSETISGSPEDSEEAAPPASEPQDNSQDALKNDSEDGEISVLAAPENQTDSESLAAKIGNVSLVNEGEEAVADQWMFDESRTLEISADFTGVTGDRILKIELPVGMVFNTGGYPTKETDPGQIELSEYQPCDMPYGYNKVPQTGTGGTLTYTIKSTVNTVNLKILISYDEQLWNKEAGGYVTGAKNEDGYAVPVKVTRQVGEETAVKVLSEVKAYKGDDAKHTYSATYNENPSLTSKKPLNKSVLVGLHYIYNGRGGADINSTPAKYWKKVILTQEAPYKLGEEKEKIYAEYADGLLISSPKGGAVSYDENTHKTTITWKNVMCSYSEPTINGCYKFSSEKFNAGDVIYYPHPEVIAQGLYGEERALYNADKYSTFTIGKGEEISIKQNTSAKKFPRAAHKEVSYQTADFLLSNTGSEDSAEKKFTYTFTGDKGVGVSSMRLIMPKKEDCILENNLVKVSYTVMNERGENISAETYSSVQYVEPSLSENSGKTVIVCRDEEMVKNNYYFREVTYNVKILRAGTDYFTPSSPLTSGGNIYCKLTGDNVNLSNDEVCLTAELKVESAKNEDMTKDAYQKIEIKASDAEQTTTIGLTNKPLSGKETTIAAGGTLSLEATLSVSDYPYHETSYIEKPVFYFRLPKDLSLVEGSLKIKQGTGQLNAQPIRQTPIEEVDTNGNKTGYSIIPITFTEIVPIGYYSEALTMIGEELTLSYTLQASKDTNNISAYNLRDIVCVGVQDIEVSNVNSGWNPYNSDYQIKDGLNKGKNGYCATYKKDFPTVFTVQAAAPMVEFSAEVKDHSASDTDYGEEMTFLGNEGVFDYRITFSNPYGGTVDGSKFYYLIQLPKKGEKLSPHLTSNSAQPDFNFSLNGPMKLKSEFSDLYEVRYSYDVPGDGAAEDFYNNGKADYSNAGGYSTYYTEEEITSRKNGWSEIRSIKLIVKENESQRVIPDSEKCTITLENVTWNVQGASENTTFNWSACGLQRYDKGEQASEGHTPTNPVTFHIHPYTIESSATLTAVKEGNNLKGTTKTVDITIPAYKESKNLKIKSVSLSEDTFNLVTSDAINNNKGNSGGDTELWGDKNFALTAKLNGGSGVDIVKKEQPIEIGSSTAGKISSLTLTLGHTDIMSTNSNVGTVTVVIGDDNVIITEAITIRTIGTEMNTDDITGTIQQGKKFINITDDNSNIAITSDSSVSVQFNVKNYLHTSYDPPYIKGDFKKGTSLILTDNTNSREPNYYFYKCESGKDDIGLSEFTSMGDENVKLDYKEIPVDAVLNFVVDYAQMEQEINVSTSQNLSLVFPQKSGEATEKRKVTKTWSLTPKREFTINGVKQDLSMQSIGSVTFSGNVASQILSGNDTYHASDYITLSIALYDENGTATVNFPAGASVTANNTTTGTAENKGLLSLGRVNAGNTPFSIILKTTDWGLDPGNYMMKLELYCSRAEGYISSVSSTPEAETTVMLTITENPSYGLKVKLAEGSSRLINPGDSVKFQLDCKTGEGAVFSAGLYKKENGNYNNTAMFTWQESDFKKNTEGSEYEATLTIPDTVKKGTTYRIIFRMQNGDTVTEVPYNIMIKE</sequence>
<reference evidence="3 4" key="1">
    <citation type="submission" date="2020-08" db="EMBL/GenBank/DDBJ databases">
        <title>Genome public.</title>
        <authorList>
            <person name="Liu C."/>
            <person name="Sun Q."/>
        </authorList>
    </citation>
    <scope>NUCLEOTIDE SEQUENCE [LARGE SCALE GENOMIC DNA]</scope>
    <source>
        <strain evidence="3 4">NSJ-34</strain>
    </source>
</reference>
<protein>
    <submittedName>
        <fullName evidence="3">Uncharacterized protein</fullName>
    </submittedName>
</protein>
<organism evidence="3 4">
    <name type="scientific">Blautia celeris</name>
    <dbReference type="NCBI Taxonomy" id="2763026"/>
    <lineage>
        <taxon>Bacteria</taxon>
        <taxon>Bacillati</taxon>
        <taxon>Bacillota</taxon>
        <taxon>Clostridia</taxon>
        <taxon>Lachnospirales</taxon>
        <taxon>Lachnospiraceae</taxon>
        <taxon>Blautia</taxon>
    </lineage>
</organism>
<evidence type="ECO:0000256" key="2">
    <source>
        <dbReference type="SAM" id="SignalP"/>
    </source>
</evidence>
<feature type="compositionally biased region" description="Polar residues" evidence="1">
    <location>
        <begin position="70"/>
        <end position="86"/>
    </location>
</feature>
<dbReference type="RefSeq" id="WP_186971093.1">
    <property type="nucleotide sequence ID" value="NZ_JACOOU010000011.1"/>
</dbReference>
<feature type="chain" id="PRO_5045596591" evidence="2">
    <location>
        <begin position="34"/>
        <end position="1670"/>
    </location>
</feature>
<feature type="compositionally biased region" description="Low complexity" evidence="1">
    <location>
        <begin position="91"/>
        <end position="118"/>
    </location>
</feature>
<evidence type="ECO:0000313" key="4">
    <source>
        <dbReference type="Proteomes" id="UP000654573"/>
    </source>
</evidence>
<evidence type="ECO:0000313" key="3">
    <source>
        <dbReference type="EMBL" id="MBC5674682.1"/>
    </source>
</evidence>
<keyword evidence="2" id="KW-0732">Signal</keyword>
<gene>
    <name evidence="3" type="ORF">H8S76_20755</name>
</gene>
<dbReference type="EMBL" id="JACOOU010000011">
    <property type="protein sequence ID" value="MBC5674682.1"/>
    <property type="molecule type" value="Genomic_DNA"/>
</dbReference>